<dbReference type="Pfam" id="PF04892">
    <property type="entry name" value="VanZ"/>
    <property type="match status" value="1"/>
</dbReference>
<dbReference type="Proteomes" id="UP000749040">
    <property type="component" value="Unassembled WGS sequence"/>
</dbReference>
<comment type="caution">
    <text evidence="4">The sequence shown here is derived from an EMBL/GenBank/DDBJ whole genome shotgun (WGS) entry which is preliminary data.</text>
</comment>
<proteinExistence type="predicted"/>
<dbReference type="InterPro" id="IPR006976">
    <property type="entry name" value="VanZ-like"/>
</dbReference>
<dbReference type="InterPro" id="IPR053150">
    <property type="entry name" value="Teicoplanin_resist-assoc"/>
</dbReference>
<protein>
    <submittedName>
        <fullName evidence="4">VanZ family protein</fullName>
    </submittedName>
</protein>
<feature type="domain" description="VanZ-like" evidence="3">
    <location>
        <begin position="101"/>
        <end position="216"/>
    </location>
</feature>
<sequence>MAVRNALFRAAAPSRKAGSARTQATVAQPKKKPAAKPKTKRRLPGAAAGQGAKPRTAGTGTKPMPAVETKDRPPLLQRRALGPVLARAAVLAVAVVAMIGFAVALARVTLVPSPASDALVHTNLRPGASIRAYLDQPNVRDSIKQIGGNILLGVPFGVLLPALFPRARGLVRTAAVTALVMILVESAQGALVEGRAFDIDDVILNTLGALLGYLIIGRRLGHALHPRRPHWWQRLRPRDRHPS</sequence>
<keyword evidence="5" id="KW-1185">Reference proteome</keyword>
<feature type="transmembrane region" description="Helical" evidence="2">
    <location>
        <begin position="171"/>
        <end position="190"/>
    </location>
</feature>
<keyword evidence="2" id="KW-1133">Transmembrane helix</keyword>
<evidence type="ECO:0000256" key="1">
    <source>
        <dbReference type="SAM" id="MobiDB-lite"/>
    </source>
</evidence>
<evidence type="ECO:0000256" key="2">
    <source>
        <dbReference type="SAM" id="Phobius"/>
    </source>
</evidence>
<feature type="compositionally biased region" description="Basic residues" evidence="1">
    <location>
        <begin position="29"/>
        <end position="43"/>
    </location>
</feature>
<gene>
    <name evidence="4" type="ORF">ITX44_11610</name>
</gene>
<accession>A0ABS2TT83</accession>
<keyword evidence="2" id="KW-0812">Transmembrane</keyword>
<feature type="region of interest" description="Disordered" evidence="1">
    <location>
        <begin position="1"/>
        <end position="70"/>
    </location>
</feature>
<name>A0ABS2TT83_9ACTN</name>
<dbReference type="EMBL" id="JADKYB010000005">
    <property type="protein sequence ID" value="MBM9505178.1"/>
    <property type="molecule type" value="Genomic_DNA"/>
</dbReference>
<dbReference type="PANTHER" id="PTHR36834:SF1">
    <property type="entry name" value="INTEGRAL MEMBRANE PROTEIN"/>
    <property type="match status" value="1"/>
</dbReference>
<organism evidence="4 5">
    <name type="scientific">Actinacidiphila acididurans</name>
    <dbReference type="NCBI Taxonomy" id="2784346"/>
    <lineage>
        <taxon>Bacteria</taxon>
        <taxon>Bacillati</taxon>
        <taxon>Actinomycetota</taxon>
        <taxon>Actinomycetes</taxon>
        <taxon>Kitasatosporales</taxon>
        <taxon>Streptomycetaceae</taxon>
        <taxon>Actinacidiphila</taxon>
    </lineage>
</organism>
<feature type="transmembrane region" description="Helical" evidence="2">
    <location>
        <begin position="146"/>
        <end position="164"/>
    </location>
</feature>
<feature type="transmembrane region" description="Helical" evidence="2">
    <location>
        <begin position="84"/>
        <end position="106"/>
    </location>
</feature>
<feature type="transmembrane region" description="Helical" evidence="2">
    <location>
        <begin position="202"/>
        <end position="221"/>
    </location>
</feature>
<dbReference type="PANTHER" id="PTHR36834">
    <property type="entry name" value="MEMBRANE PROTEIN-RELATED"/>
    <property type="match status" value="1"/>
</dbReference>
<reference evidence="4 5" key="1">
    <citation type="submission" date="2021-01" db="EMBL/GenBank/DDBJ databases">
        <title>Streptomyces acididurans sp. nov., isolated from a peat swamp forest soil.</title>
        <authorList>
            <person name="Chantavorakit T."/>
            <person name="Duangmal K."/>
        </authorList>
    </citation>
    <scope>NUCLEOTIDE SEQUENCE [LARGE SCALE GENOMIC DNA]</scope>
    <source>
        <strain evidence="4 5">KK5PA1</strain>
    </source>
</reference>
<evidence type="ECO:0000259" key="3">
    <source>
        <dbReference type="Pfam" id="PF04892"/>
    </source>
</evidence>
<evidence type="ECO:0000313" key="5">
    <source>
        <dbReference type="Proteomes" id="UP000749040"/>
    </source>
</evidence>
<evidence type="ECO:0000313" key="4">
    <source>
        <dbReference type="EMBL" id="MBM9505178.1"/>
    </source>
</evidence>
<keyword evidence="2" id="KW-0472">Membrane</keyword>